<organism evidence="1">
    <name type="scientific">Sinorhizobium medicae</name>
    <dbReference type="NCBI Taxonomy" id="110321"/>
    <lineage>
        <taxon>Bacteria</taxon>
        <taxon>Pseudomonadati</taxon>
        <taxon>Pseudomonadota</taxon>
        <taxon>Alphaproteobacteria</taxon>
        <taxon>Hyphomicrobiales</taxon>
        <taxon>Rhizobiaceae</taxon>
        <taxon>Sinorhizobium/Ensifer group</taxon>
        <taxon>Sinorhizobium</taxon>
    </lineage>
</organism>
<dbReference type="EMBL" id="CABFNB010000097">
    <property type="protein sequence ID" value="VTZ61933.1"/>
    <property type="molecule type" value="Genomic_DNA"/>
</dbReference>
<accession>A0A508WWV9</accession>
<name>A0A508WWV9_9HYPH</name>
<sequence>MPYLVDGEAYRNEVNKVFTMKKPSRLPSQKIGNRRLNQFNSTVSG</sequence>
<protein>
    <submittedName>
        <fullName evidence="1">Uncharacterized protein</fullName>
    </submittedName>
</protein>
<proteinExistence type="predicted"/>
<evidence type="ECO:0000313" key="1">
    <source>
        <dbReference type="EMBL" id="VTZ61933.1"/>
    </source>
</evidence>
<reference evidence="1" key="1">
    <citation type="submission" date="2019-06" db="EMBL/GenBank/DDBJ databases">
        <authorList>
            <person name="Le Quere A."/>
            <person name="Colella S."/>
        </authorList>
    </citation>
    <scope>NUCLEOTIDE SEQUENCE</scope>
    <source>
        <strain evidence="1">EmedicaeMD41</strain>
    </source>
</reference>
<gene>
    <name evidence="1" type="ORF">EMEDMD4_310182</name>
</gene>
<dbReference type="AlphaFoldDB" id="A0A508WWV9"/>
<dbReference type="Proteomes" id="UP000507954">
    <property type="component" value="Unassembled WGS sequence"/>
</dbReference>